<dbReference type="EMBL" id="CP027843">
    <property type="protein sequence ID" value="AVQ11169.1"/>
    <property type="molecule type" value="Genomic_DNA"/>
</dbReference>
<sequence length="81" mass="9795">MQFLSGGVVSDLIRYIKKLLPTIRVRRCNDRKDYTNAPVYLRDVRFFRTRIRTGSGEMYEEYNFSVMYLPYLTFQKKRGKQ</sequence>
<organism evidence="1 2">
    <name type="scientific">Leptospira santarosai</name>
    <dbReference type="NCBI Taxonomy" id="28183"/>
    <lineage>
        <taxon>Bacteria</taxon>
        <taxon>Pseudomonadati</taxon>
        <taxon>Spirochaetota</taxon>
        <taxon>Spirochaetia</taxon>
        <taxon>Leptospirales</taxon>
        <taxon>Leptospiraceae</taxon>
        <taxon>Leptospira</taxon>
    </lineage>
</organism>
<evidence type="ECO:0000313" key="1">
    <source>
        <dbReference type="EMBL" id="AVQ11169.1"/>
    </source>
</evidence>
<dbReference type="Proteomes" id="UP000033961">
    <property type="component" value="Chromosome I"/>
</dbReference>
<dbReference type="AlphaFoldDB" id="A0A2P1QQI3"/>
<evidence type="ECO:0000313" key="2">
    <source>
        <dbReference type="Proteomes" id="UP000033961"/>
    </source>
</evidence>
<reference evidence="1 2" key="1">
    <citation type="journal article" date="2015" name="Genome Announc.">
        <title>Draft Genome Sequences of Leptospira santarosai Strains U160, U164, and U233, Isolated from Asymptomatic Cattle.</title>
        <authorList>
            <person name="Kremer F.S."/>
            <person name="Eslabao M.R."/>
            <person name="Provisor M."/>
            <person name="Woloski R.D."/>
            <person name="Ramires O.V."/>
            <person name="Moreno L.Z."/>
            <person name="Moreno A.M."/>
            <person name="Hamond C."/>
            <person name="Lilenbaum W."/>
            <person name="Dellagostin O.A."/>
        </authorList>
    </citation>
    <scope>NUCLEOTIDE SEQUENCE [LARGE SCALE GENOMIC DNA]</scope>
    <source>
        <strain evidence="1 2">U160</strain>
    </source>
</reference>
<gene>
    <name evidence="1" type="ORF">XB16_0834</name>
</gene>
<proteinExistence type="predicted"/>
<accession>A0A2P1QQI3</accession>
<protein>
    <submittedName>
        <fullName evidence="1">Uncharacterized protein</fullName>
    </submittedName>
</protein>
<name>A0A2P1QQI3_9LEPT</name>